<evidence type="ECO:0000259" key="2">
    <source>
        <dbReference type="PROSITE" id="PS51202"/>
    </source>
</evidence>
<dbReference type="PANTHER" id="PTHR43833">
    <property type="entry name" value="POTASSIUM CHANNEL PROTEIN 2-RELATED-RELATED"/>
    <property type="match status" value="1"/>
</dbReference>
<dbReference type="Pfam" id="PF02080">
    <property type="entry name" value="TrkA_C"/>
    <property type="match status" value="1"/>
</dbReference>
<dbReference type="EMBL" id="UHJL01000003">
    <property type="protein sequence ID" value="SUQ24657.1"/>
    <property type="molecule type" value="Genomic_DNA"/>
</dbReference>
<dbReference type="RefSeq" id="WP_088661365.1">
    <property type="nucleotide sequence ID" value="NZ_UHJL01000003.1"/>
</dbReference>
<evidence type="ECO:0000313" key="4">
    <source>
        <dbReference type="Proteomes" id="UP000255423"/>
    </source>
</evidence>
<evidence type="ECO:0000313" key="3">
    <source>
        <dbReference type="EMBL" id="SUQ24657.1"/>
    </source>
</evidence>
<sequence>MASRQFVIIGLGNSANYLARHLTSLGHDIMVIDSHPEKVQDFASMVSQAVVADSTRKKQLASIPSLTKADSVIVCIGDNLEASLLTILNLKELGVKHIIAKSSSAEHTSILEKLGVTDIFHPERDAAISLAERLNRPNMVDFLPFMEGYSIVEIVCPKNFVGKTLKTLSLTHKYGVQVIAIRDPQEPTPKIGNIADVILQEDDVLFIIGPNEALDKLKD</sequence>
<reference evidence="3 4" key="1">
    <citation type="submission" date="2017-08" db="EMBL/GenBank/DDBJ databases">
        <authorList>
            <person name="de Groot N.N."/>
        </authorList>
    </citation>
    <scope>NUCLEOTIDE SEQUENCE [LARGE SCALE GENOMIC DNA]</scope>
    <source>
        <strain evidence="3 4">HM2</strain>
    </source>
</reference>
<dbReference type="InterPro" id="IPR036721">
    <property type="entry name" value="RCK_C_sf"/>
</dbReference>
<dbReference type="Gene3D" id="3.30.70.1450">
    <property type="entry name" value="Regulator of K+ conductance, C-terminal domain"/>
    <property type="match status" value="1"/>
</dbReference>
<dbReference type="SUPFAM" id="SSF51735">
    <property type="entry name" value="NAD(P)-binding Rossmann-fold domains"/>
    <property type="match status" value="1"/>
</dbReference>
<dbReference type="Gene3D" id="3.40.50.720">
    <property type="entry name" value="NAD(P)-binding Rossmann-like Domain"/>
    <property type="match status" value="1"/>
</dbReference>
<evidence type="ECO:0000259" key="1">
    <source>
        <dbReference type="PROSITE" id="PS51201"/>
    </source>
</evidence>
<feature type="domain" description="RCK N-terminal" evidence="1">
    <location>
        <begin position="3"/>
        <end position="123"/>
    </location>
</feature>
<feature type="domain" description="RCK C-terminal" evidence="2">
    <location>
        <begin position="137"/>
        <end position="219"/>
    </location>
</feature>
<accession>A0A380S5Z5</accession>
<proteinExistence type="predicted"/>
<dbReference type="SUPFAM" id="SSF116726">
    <property type="entry name" value="TrkA C-terminal domain-like"/>
    <property type="match status" value="1"/>
</dbReference>
<dbReference type="PROSITE" id="PS51202">
    <property type="entry name" value="RCK_C"/>
    <property type="match status" value="1"/>
</dbReference>
<dbReference type="InterPro" id="IPR006037">
    <property type="entry name" value="RCK_C"/>
</dbReference>
<dbReference type="InterPro" id="IPR050721">
    <property type="entry name" value="Trk_Ktr_HKT_K-transport"/>
</dbReference>
<dbReference type="InterPro" id="IPR036291">
    <property type="entry name" value="NAD(P)-bd_dom_sf"/>
</dbReference>
<gene>
    <name evidence="3" type="ORF">SAMN05661053_2069</name>
</gene>
<dbReference type="Proteomes" id="UP000255423">
    <property type="component" value="Unassembled WGS sequence"/>
</dbReference>
<dbReference type="Pfam" id="PF02254">
    <property type="entry name" value="TrkA_N"/>
    <property type="match status" value="1"/>
</dbReference>
<dbReference type="PROSITE" id="PS51201">
    <property type="entry name" value="RCK_N"/>
    <property type="match status" value="1"/>
</dbReference>
<dbReference type="InterPro" id="IPR003148">
    <property type="entry name" value="RCK_N"/>
</dbReference>
<dbReference type="GO" id="GO:0008324">
    <property type="term" value="F:monoatomic cation transmembrane transporter activity"/>
    <property type="evidence" value="ECO:0007669"/>
    <property type="project" value="InterPro"/>
</dbReference>
<dbReference type="AlphaFoldDB" id="A0A380S5Z5"/>
<dbReference type="PANTHER" id="PTHR43833:SF7">
    <property type="entry name" value="KTR SYSTEM POTASSIUM UPTAKE PROTEIN C"/>
    <property type="match status" value="1"/>
</dbReference>
<dbReference type="GO" id="GO:0006813">
    <property type="term" value="P:potassium ion transport"/>
    <property type="evidence" value="ECO:0007669"/>
    <property type="project" value="InterPro"/>
</dbReference>
<organism evidence="3 4">
    <name type="scientific">Fibrobacter succinogenes</name>
    <name type="common">Bacteroides succinogenes</name>
    <dbReference type="NCBI Taxonomy" id="833"/>
    <lineage>
        <taxon>Bacteria</taxon>
        <taxon>Pseudomonadati</taxon>
        <taxon>Fibrobacterota</taxon>
        <taxon>Fibrobacteria</taxon>
        <taxon>Fibrobacterales</taxon>
        <taxon>Fibrobacteraceae</taxon>
        <taxon>Fibrobacter</taxon>
    </lineage>
</organism>
<name>A0A380S5Z5_FIBSU</name>
<protein>
    <submittedName>
        <fullName evidence="3">Trk system potassium uptake protein TrkA</fullName>
    </submittedName>
</protein>